<feature type="compositionally biased region" description="Basic and acidic residues" evidence="1">
    <location>
        <begin position="1"/>
        <end position="15"/>
    </location>
</feature>
<comment type="caution">
    <text evidence="3">The sequence shown here is derived from an EMBL/GenBank/DDBJ whole genome shotgun (WGS) entry which is preliminary data.</text>
</comment>
<keyword evidence="4" id="KW-1185">Reference proteome</keyword>
<evidence type="ECO:0000259" key="2">
    <source>
        <dbReference type="Pfam" id="PF14321"/>
    </source>
</evidence>
<dbReference type="RefSeq" id="WP_095637477.1">
    <property type="nucleotide sequence ID" value="NZ_NSKC01000008.1"/>
</dbReference>
<dbReference type="OrthoDB" id="206301at2157"/>
<feature type="compositionally biased region" description="Acidic residues" evidence="1">
    <location>
        <begin position="112"/>
        <end position="185"/>
    </location>
</feature>
<feature type="compositionally biased region" description="Polar residues" evidence="1">
    <location>
        <begin position="354"/>
        <end position="365"/>
    </location>
</feature>
<proteinExistence type="predicted"/>
<feature type="region of interest" description="Disordered" evidence="1">
    <location>
        <begin position="1"/>
        <end position="33"/>
    </location>
</feature>
<protein>
    <recommendedName>
        <fullName evidence="2">DUF4382 domain-containing protein</fullName>
    </recommendedName>
</protein>
<dbReference type="Proteomes" id="UP000218083">
    <property type="component" value="Unassembled WGS sequence"/>
</dbReference>
<dbReference type="Pfam" id="PF14321">
    <property type="entry name" value="DUF4382"/>
    <property type="match status" value="1"/>
</dbReference>
<gene>
    <name evidence="3" type="ORF">CK500_12085</name>
</gene>
<sequence>MTDRSRTTGDDRSQDDQSPDDQSPDGPTDAFRRREFVALGAGASATLLAGCAGDGGLSPSDGSDGSDGSDDSDGSETLTGNFRLLISDAPADIDDFDQLNVTLDEARIFEASEGDDEDDEDDEEENDADEDEGEQAGNETEEDDSPNGTADEDDDADEDPDDGGDEEADADEEDEDDDEDDESEDDRGFTVVALDGATVDLTQVIEEDAIAVFDGEIPAGSYEKIELSVTAVEGIVDGEEVEVKLPSEKLQITNGFEVTPDEPVSFVFDINVVKRGPNNGYILQPVISGSGVAGRDVEVNEIGDETDDEDEDEDEGDDDEDEDDDGEDGADDGSDEDEGGESGGNETDDGSSDAENGTATNETES</sequence>
<evidence type="ECO:0000313" key="4">
    <source>
        <dbReference type="Proteomes" id="UP000218083"/>
    </source>
</evidence>
<feature type="compositionally biased region" description="Low complexity" evidence="1">
    <location>
        <begin position="48"/>
        <end position="63"/>
    </location>
</feature>
<accession>A0A2A2FDP3</accession>
<dbReference type="InterPro" id="IPR025491">
    <property type="entry name" value="DUF4382"/>
</dbReference>
<name>A0A2A2FDP3_9EURY</name>
<feature type="compositionally biased region" description="Acidic residues" evidence="1">
    <location>
        <begin position="301"/>
        <end position="352"/>
    </location>
</feature>
<dbReference type="AlphaFoldDB" id="A0A2A2FDP3"/>
<evidence type="ECO:0000313" key="3">
    <source>
        <dbReference type="EMBL" id="PAU82864.1"/>
    </source>
</evidence>
<feature type="region of interest" description="Disordered" evidence="1">
    <location>
        <begin position="104"/>
        <end position="187"/>
    </location>
</feature>
<feature type="region of interest" description="Disordered" evidence="1">
    <location>
        <begin position="48"/>
        <end position="78"/>
    </location>
</feature>
<organism evidence="3 4">
    <name type="scientific">Halorubrum salipaludis</name>
    <dbReference type="NCBI Taxonomy" id="2032630"/>
    <lineage>
        <taxon>Archaea</taxon>
        <taxon>Methanobacteriati</taxon>
        <taxon>Methanobacteriota</taxon>
        <taxon>Stenosarchaea group</taxon>
        <taxon>Halobacteria</taxon>
        <taxon>Halobacteriales</taxon>
        <taxon>Haloferacaceae</taxon>
        <taxon>Halorubrum</taxon>
    </lineage>
</organism>
<dbReference type="EMBL" id="NSKC01000008">
    <property type="protein sequence ID" value="PAU82864.1"/>
    <property type="molecule type" value="Genomic_DNA"/>
</dbReference>
<evidence type="ECO:0000256" key="1">
    <source>
        <dbReference type="SAM" id="MobiDB-lite"/>
    </source>
</evidence>
<feature type="region of interest" description="Disordered" evidence="1">
    <location>
        <begin position="301"/>
        <end position="365"/>
    </location>
</feature>
<feature type="domain" description="DUF4382" evidence="2">
    <location>
        <begin position="183"/>
        <end position="285"/>
    </location>
</feature>
<reference evidence="3 4" key="1">
    <citation type="submission" date="2017-08" db="EMBL/GenBank/DDBJ databases">
        <title>The strain WRN001 was isolated from Binhai saline alkaline soil, Tianjin, China.</title>
        <authorList>
            <person name="Liu D."/>
            <person name="Zhang G."/>
        </authorList>
    </citation>
    <scope>NUCLEOTIDE SEQUENCE [LARGE SCALE GENOMIC DNA]</scope>
    <source>
        <strain evidence="3 4">WN019</strain>
    </source>
</reference>